<dbReference type="Pfam" id="PF16103">
    <property type="entry name" value="DUF4822"/>
    <property type="match status" value="2"/>
</dbReference>
<evidence type="ECO:0000313" key="3">
    <source>
        <dbReference type="EMBL" id="EFM82220.1"/>
    </source>
</evidence>
<feature type="domain" description="DUF4822" evidence="2">
    <location>
        <begin position="201"/>
        <end position="323"/>
    </location>
</feature>
<dbReference type="EMBL" id="AEBR01000071">
    <property type="protein sequence ID" value="EFM82220.1"/>
    <property type="molecule type" value="Genomic_DNA"/>
</dbReference>
<name>A0A125W480_ENTFL</name>
<sequence>MKKKKVFSALTLLTFSTLLIAGCAGGANSATDKSSAASSSTAVSSSAEAAKEQSKGQELTEILSSTDWQGTKVYDKNNNDLTAENANFIGLAKYDGETGFYEFFDKETGETRGDEGTFFVTDDGEKRILISDTQNYQAVVDLTEVTKDKFTYKRMGKDKDGKDVEVFVEHIPYSDEKLTFTNGRKDLETETGKIVTSEPGDDILGATLWNGTKVLDEDGNDVTEANKMFISLAKFDNKTSKYEFFDLETGKTRGDFGYFQVIDNNKIRAHVSIGDNKYGAALELTELNDKRFTYTRMGKDNNGKEIKVFVEHEPYEGDFTPDFTF</sequence>
<dbReference type="AlphaFoldDB" id="A0A125W480"/>
<dbReference type="InterPro" id="IPR032247">
    <property type="entry name" value="DUF4822"/>
</dbReference>
<accession>A0A125W480</accession>
<evidence type="ECO:0000256" key="1">
    <source>
        <dbReference type="SAM" id="SignalP"/>
    </source>
</evidence>
<dbReference type="HOGENOM" id="CLU_078742_0_0_9"/>
<evidence type="ECO:0000259" key="2">
    <source>
        <dbReference type="Pfam" id="PF16103"/>
    </source>
</evidence>
<organism evidence="3 4">
    <name type="scientific">Enterococcus faecalis TX4248</name>
    <dbReference type="NCBI Taxonomy" id="749495"/>
    <lineage>
        <taxon>Bacteria</taxon>
        <taxon>Bacillati</taxon>
        <taxon>Bacillota</taxon>
        <taxon>Bacilli</taxon>
        <taxon>Lactobacillales</taxon>
        <taxon>Enterococcaceae</taxon>
        <taxon>Enterococcus</taxon>
    </lineage>
</organism>
<dbReference type="PROSITE" id="PS51257">
    <property type="entry name" value="PROKAR_LIPOPROTEIN"/>
    <property type="match status" value="1"/>
</dbReference>
<gene>
    <name evidence="3" type="ORF">HMPREF9498_02154</name>
</gene>
<reference evidence="3 4" key="1">
    <citation type="submission" date="2010-07" db="EMBL/GenBank/DDBJ databases">
        <authorList>
            <person name="Sid Ahmed O."/>
        </authorList>
    </citation>
    <scope>NUCLEOTIDE SEQUENCE [LARGE SCALE GENOMIC DNA]</scope>
    <source>
        <strain evidence="3 4">TX4248</strain>
    </source>
</reference>
<feature type="chain" id="PRO_5038967293" description="DUF4822 domain-containing protein" evidence="1">
    <location>
        <begin position="22"/>
        <end position="325"/>
    </location>
</feature>
<keyword evidence="1" id="KW-0732">Signal</keyword>
<dbReference type="Gene3D" id="2.40.128.540">
    <property type="entry name" value="Domain of unknown function DUF4822"/>
    <property type="match status" value="2"/>
</dbReference>
<protein>
    <recommendedName>
        <fullName evidence="2">DUF4822 domain-containing protein</fullName>
    </recommendedName>
</protein>
<dbReference type="GeneID" id="60892826"/>
<feature type="domain" description="DUF4822" evidence="2">
    <location>
        <begin position="61"/>
        <end position="179"/>
    </location>
</feature>
<dbReference type="Proteomes" id="UP000004846">
    <property type="component" value="Unassembled WGS sequence"/>
</dbReference>
<proteinExistence type="predicted"/>
<evidence type="ECO:0000313" key="4">
    <source>
        <dbReference type="Proteomes" id="UP000004846"/>
    </source>
</evidence>
<feature type="signal peptide" evidence="1">
    <location>
        <begin position="1"/>
        <end position="21"/>
    </location>
</feature>
<dbReference type="RefSeq" id="WP_002358366.1">
    <property type="nucleotide sequence ID" value="NZ_GL454468.1"/>
</dbReference>
<comment type="caution">
    <text evidence="3">The sequence shown here is derived from an EMBL/GenBank/DDBJ whole genome shotgun (WGS) entry which is preliminary data.</text>
</comment>